<feature type="region of interest" description="Disordered" evidence="1">
    <location>
        <begin position="790"/>
        <end position="880"/>
    </location>
</feature>
<evidence type="ECO:0000313" key="2">
    <source>
        <dbReference type="EMBL" id="KAK0175956.1"/>
    </source>
</evidence>
<feature type="compositionally biased region" description="Polar residues" evidence="1">
    <location>
        <begin position="374"/>
        <end position="386"/>
    </location>
</feature>
<feature type="compositionally biased region" description="Low complexity" evidence="1">
    <location>
        <begin position="860"/>
        <end position="878"/>
    </location>
</feature>
<feature type="region of interest" description="Disordered" evidence="1">
    <location>
        <begin position="340"/>
        <end position="386"/>
    </location>
</feature>
<evidence type="ECO:0000256" key="1">
    <source>
        <dbReference type="SAM" id="MobiDB-lite"/>
    </source>
</evidence>
<comment type="caution">
    <text evidence="2">The sequence shown here is derived from an EMBL/GenBank/DDBJ whole genome shotgun (WGS) entry which is preliminary data.</text>
</comment>
<dbReference type="AlphaFoldDB" id="A0AA39FUQ3"/>
<reference evidence="2" key="2">
    <citation type="submission" date="2023-03" db="EMBL/GenBank/DDBJ databases">
        <authorList>
            <person name="Inwood S.N."/>
            <person name="Skelly J.G."/>
            <person name="Guhlin J."/>
            <person name="Harrop T.W.R."/>
            <person name="Goldson S.G."/>
            <person name="Dearden P.K."/>
        </authorList>
    </citation>
    <scope>NUCLEOTIDE SEQUENCE</scope>
    <source>
        <strain evidence="2">Irish</strain>
        <tissue evidence="2">Whole body</tissue>
    </source>
</reference>
<feature type="compositionally biased region" description="Polar residues" evidence="1">
    <location>
        <begin position="804"/>
        <end position="826"/>
    </location>
</feature>
<organism evidence="2 3">
    <name type="scientific">Microctonus aethiopoides</name>
    <dbReference type="NCBI Taxonomy" id="144406"/>
    <lineage>
        <taxon>Eukaryota</taxon>
        <taxon>Metazoa</taxon>
        <taxon>Ecdysozoa</taxon>
        <taxon>Arthropoda</taxon>
        <taxon>Hexapoda</taxon>
        <taxon>Insecta</taxon>
        <taxon>Pterygota</taxon>
        <taxon>Neoptera</taxon>
        <taxon>Endopterygota</taxon>
        <taxon>Hymenoptera</taxon>
        <taxon>Apocrita</taxon>
        <taxon>Ichneumonoidea</taxon>
        <taxon>Braconidae</taxon>
        <taxon>Euphorinae</taxon>
        <taxon>Microctonus</taxon>
    </lineage>
</organism>
<accession>A0AA39FUQ3</accession>
<dbReference type="Proteomes" id="UP001168990">
    <property type="component" value="Unassembled WGS sequence"/>
</dbReference>
<keyword evidence="3" id="KW-1185">Reference proteome</keyword>
<feature type="compositionally biased region" description="Basic and acidic residues" evidence="1">
    <location>
        <begin position="715"/>
        <end position="730"/>
    </location>
</feature>
<feature type="region of interest" description="Disordered" evidence="1">
    <location>
        <begin position="918"/>
        <end position="941"/>
    </location>
</feature>
<feature type="region of interest" description="Disordered" evidence="1">
    <location>
        <begin position="1"/>
        <end position="25"/>
    </location>
</feature>
<dbReference type="EMBL" id="JAQQBS010000001">
    <property type="protein sequence ID" value="KAK0175956.1"/>
    <property type="molecule type" value="Genomic_DNA"/>
</dbReference>
<protein>
    <submittedName>
        <fullName evidence="2">Uncharacterized protein</fullName>
    </submittedName>
</protein>
<evidence type="ECO:0000313" key="3">
    <source>
        <dbReference type="Proteomes" id="UP001168990"/>
    </source>
</evidence>
<name>A0AA39FUQ3_9HYME</name>
<sequence length="994" mass="112346">MSSAVTRSSDHLSGPSSSTSGGGNTIVGVGGALSFMGCVREASPPPHDHCHTSSVMEDIDVRRDNALVKEPKKRRFHPLRGLRRIFRRKSRNAADTRIISSRGDDRESDDIIGNREEMTSVRHPVDRIEEIRSKSASELLTDTCDRQSAQHTRSIRWPKNYRRISLRKSFNHIFLRRKGVDESFSKLRGASGQLSVSHDSIFSGDVPHIRPLSSLETLTHVERRQEKASDESIHHEYNSRGLLNHRISIRVLEQIKTAIENRHHVTSAESTNVPHASRECYQQETTENYFTRGDKRERITRVSDEGRNREYNANDNENWEQRWQETRMIHRDAVDETTVPLRTDLPELESTSLNHTAAHHRISVRPKNRRPPRRSTSTGEQITNSTTAGTTVTIIAENSDTWDSLEPVISNNDAISNVITPVEMKNISLVCKTPSRTSRTCDVSEEIDTKLSKSSGSLASLSPDSLDLSAPKLIMDNSDTGDDCETKCVVHKSSNRISKNSRDELEISEMHPPKKILSISNKYVKSSDNLVSSFSKSSESFDKLIENKQVIPTSGKLQNFISKSTDGFNTLPEHTEVKSAVKKIASKSIETFDNLRELRDTTSRGRHYYSNQLTNKTHIVSKSSDSLEAVVETPLVNDDSIEYRRSSFEIWPNRNIKVISMSSENFNALERSQHFEKRSSVSDVHLSGITRHTSRVTNKNISKSTENFDTLSTKSNEKESKNISSGDKDCGKISRRTIGLENFDNHEFEDHIENRKIRKSPKKINNSNMIDVLCENSIFKDSKRPATIKKPISSRFRRSSDSSELGSTDTLNSEKQQKLFDSTETIDSLEKDSENDGKIEQYHDNEITLTTASESDSDGNNANNKNNEINENNGNNVEKTTSLMSNDESFWRPRSDSKENIDIHQLLAITIVSRMSDNSNNQRNSAPFPKKKLASPPTSPVVKQEGNKLLFNNLLVNNNDNEELQNMLNGNISEVSMDTKSFKEKLIMFEKLGK</sequence>
<proteinExistence type="predicted"/>
<feature type="region of interest" description="Disordered" evidence="1">
    <location>
        <begin position="707"/>
        <end position="730"/>
    </location>
</feature>
<gene>
    <name evidence="2" type="ORF">PV328_000144</name>
</gene>
<feature type="compositionally biased region" description="Basic and acidic residues" evidence="1">
    <location>
        <begin position="828"/>
        <end position="846"/>
    </location>
</feature>
<feature type="compositionally biased region" description="Basic residues" evidence="1">
    <location>
        <begin position="357"/>
        <end position="373"/>
    </location>
</feature>
<reference evidence="2" key="1">
    <citation type="journal article" date="2023" name="bioRxiv">
        <title>Scaffold-level genome assemblies of two parasitoid biocontrol wasps reveal the parthenogenesis mechanism and an associated novel virus.</title>
        <authorList>
            <person name="Inwood S."/>
            <person name="Skelly J."/>
            <person name="Guhlin J."/>
            <person name="Harrop T."/>
            <person name="Goldson S."/>
            <person name="Dearden P."/>
        </authorList>
    </citation>
    <scope>NUCLEOTIDE SEQUENCE</scope>
    <source>
        <strain evidence="2">Irish</strain>
        <tissue evidence="2">Whole body</tissue>
    </source>
</reference>